<gene>
    <name evidence="5" type="ORF">SAMN05444398_109140</name>
</gene>
<keyword evidence="3 5" id="KW-0269">Exonuclease</keyword>
<evidence type="ECO:0000313" key="5">
    <source>
        <dbReference type="EMBL" id="SHM08030.1"/>
    </source>
</evidence>
<dbReference type="OrthoDB" id="9773856at2"/>
<dbReference type="AlphaFoldDB" id="A0A1M7FVQ0"/>
<keyword evidence="2" id="KW-0378">Hydrolase</keyword>
<reference evidence="5 6" key="1">
    <citation type="submission" date="2016-11" db="EMBL/GenBank/DDBJ databases">
        <authorList>
            <person name="Jaros S."/>
            <person name="Januszkiewicz K."/>
            <person name="Wedrychowicz H."/>
        </authorList>
    </citation>
    <scope>NUCLEOTIDE SEQUENCE [LARGE SCALE GENOMIC DNA]</scope>
    <source>
        <strain evidence="5 6">DSM 29589</strain>
    </source>
</reference>
<dbReference type="InterPro" id="IPR029052">
    <property type="entry name" value="Metallo-depent_PP-like"/>
</dbReference>
<proteinExistence type="predicted"/>
<keyword evidence="6" id="KW-1185">Reference proteome</keyword>
<dbReference type="SUPFAM" id="SSF56300">
    <property type="entry name" value="Metallo-dependent phosphatases"/>
    <property type="match status" value="1"/>
</dbReference>
<sequence length="373" mass="41237">MVRFLHSSDLHLAKPFGRFDELLRGRLHEARFSRIETLAETARKNDSRLILLAGDTFDAQTPPPQVVRQAIRAFAAETDIHWIILPGNHDSLAATELWDRMCREKPENVTLALEPEILQIEDGVSILPAPPQVRHPGRDLTEWMDTAETDPGTIRIGLAHGAVQDFGEEDALGIISPARAQAACLDYLALGDWHGKLNIGSKTWYSGTPESDSFKHGIRATALIVDIAGPGKDPVVEPVETGFFEWMNPRLDVQPGEDVASALEDIFPTANRRRDTLVEVEVTGRLTLGEQSLLRRACAEAADDFGYFASDFSGLAMEYDVSDIDDIDAAGALRVAAESLRADGEDPDRDIDARRISQRALGRLYAYAQEERE</sequence>
<dbReference type="PIRSF" id="PIRSF033093">
    <property type="entry name" value="UCP_ML1119"/>
    <property type="match status" value="1"/>
</dbReference>
<dbReference type="RefSeq" id="WP_073035590.1">
    <property type="nucleotide sequence ID" value="NZ_BMLR01000010.1"/>
</dbReference>
<feature type="domain" description="Calcineurin-like phosphoesterase" evidence="4">
    <location>
        <begin position="3"/>
        <end position="108"/>
    </location>
</feature>
<dbReference type="STRING" id="337701.SAMN05444398_109140"/>
<dbReference type="InterPro" id="IPR050535">
    <property type="entry name" value="DNA_Repair-Maintenance_Comp"/>
</dbReference>
<accession>A0A1M7FVQ0</accession>
<dbReference type="Gene3D" id="3.60.21.10">
    <property type="match status" value="1"/>
</dbReference>
<dbReference type="InterPro" id="IPR004843">
    <property type="entry name" value="Calcineurin-like_PHP"/>
</dbReference>
<organism evidence="5 6">
    <name type="scientific">Roseovarius pacificus</name>
    <dbReference type="NCBI Taxonomy" id="337701"/>
    <lineage>
        <taxon>Bacteria</taxon>
        <taxon>Pseudomonadati</taxon>
        <taxon>Pseudomonadota</taxon>
        <taxon>Alphaproteobacteria</taxon>
        <taxon>Rhodobacterales</taxon>
        <taxon>Roseobacteraceae</taxon>
        <taxon>Roseovarius</taxon>
    </lineage>
</organism>
<dbReference type="PANTHER" id="PTHR30337">
    <property type="entry name" value="COMPONENT OF ATP-DEPENDENT DSDNA EXONUCLEASE"/>
    <property type="match status" value="1"/>
</dbReference>
<evidence type="ECO:0000256" key="1">
    <source>
        <dbReference type="ARBA" id="ARBA00022722"/>
    </source>
</evidence>
<keyword evidence="1" id="KW-0540">Nuclease</keyword>
<dbReference type="PANTHER" id="PTHR30337:SF0">
    <property type="entry name" value="NUCLEASE SBCCD SUBUNIT D"/>
    <property type="match status" value="1"/>
</dbReference>
<evidence type="ECO:0000259" key="4">
    <source>
        <dbReference type="Pfam" id="PF00149"/>
    </source>
</evidence>
<dbReference type="InterPro" id="IPR041796">
    <property type="entry name" value="Mre11_N"/>
</dbReference>
<dbReference type="GO" id="GO:0004527">
    <property type="term" value="F:exonuclease activity"/>
    <property type="evidence" value="ECO:0007669"/>
    <property type="project" value="UniProtKB-KW"/>
</dbReference>
<name>A0A1M7FVQ0_9RHOB</name>
<dbReference type="InterPro" id="IPR014577">
    <property type="entry name" value="UCP033093_metalloPase"/>
</dbReference>
<evidence type="ECO:0000256" key="2">
    <source>
        <dbReference type="ARBA" id="ARBA00022801"/>
    </source>
</evidence>
<dbReference type="Pfam" id="PF00149">
    <property type="entry name" value="Metallophos"/>
    <property type="match status" value="1"/>
</dbReference>
<evidence type="ECO:0000313" key="6">
    <source>
        <dbReference type="Proteomes" id="UP000183974"/>
    </source>
</evidence>
<evidence type="ECO:0000256" key="3">
    <source>
        <dbReference type="ARBA" id="ARBA00022839"/>
    </source>
</evidence>
<dbReference type="EMBL" id="FRBR01000009">
    <property type="protein sequence ID" value="SHM08030.1"/>
    <property type="molecule type" value="Genomic_DNA"/>
</dbReference>
<dbReference type="Proteomes" id="UP000183974">
    <property type="component" value="Unassembled WGS sequence"/>
</dbReference>
<protein>
    <submittedName>
        <fullName evidence="5">DNA repair exonuclease SbcCD nuclease subunit</fullName>
    </submittedName>
</protein>
<dbReference type="CDD" id="cd00840">
    <property type="entry name" value="MPP_Mre11_N"/>
    <property type="match status" value="1"/>
</dbReference>